<evidence type="ECO:0000259" key="2">
    <source>
        <dbReference type="Pfam" id="PF14339"/>
    </source>
</evidence>
<keyword evidence="4" id="KW-1185">Reference proteome</keyword>
<feature type="chain" id="PRO_5046151601" evidence="1">
    <location>
        <begin position="24"/>
        <end position="297"/>
    </location>
</feature>
<evidence type="ECO:0000313" key="3">
    <source>
        <dbReference type="EMBL" id="MCC6072715.1"/>
    </source>
</evidence>
<keyword evidence="1" id="KW-0732">Signal</keyword>
<proteinExistence type="predicted"/>
<sequence>MNPSIRSAFVILAAVSALSVSHAADSKSQRAGNACASGMEAHKGDRHRPLMAVGLTADQRLICFSENRPGDARSIGTITGLMSGDMLVGIDFRVQDGMLYGVSKAGGVYRIDTATAVATKVSQLTVALEGTQFGVDFNPAADRLRIVSDTGQNLRHNVGTGGVTIVDGPLNYTAGTAATGVTGSAYTNNDLNPATATTLFALDTMLDQVALQSPPNAGTLAATGKLGMDVAAVAGFDIYNRVRDGASVGAEALAVLGTGGADGALYSVDLLTGKATARGTFARGDQLSDIAIPLNQD</sequence>
<comment type="caution">
    <text evidence="3">The sequence shown here is derived from an EMBL/GenBank/DDBJ whole genome shotgun (WGS) entry which is preliminary data.</text>
</comment>
<protein>
    <submittedName>
        <fullName evidence="3">DUF4394 domain-containing protein</fullName>
    </submittedName>
</protein>
<dbReference type="Proteomes" id="UP001198701">
    <property type="component" value="Unassembled WGS sequence"/>
</dbReference>
<accession>A0ABS8IZV7</accession>
<gene>
    <name evidence="3" type="ORF">LMJ30_17405</name>
</gene>
<dbReference type="RefSeq" id="WP_229433696.1">
    <property type="nucleotide sequence ID" value="NZ_JAJHPV010000020.1"/>
</dbReference>
<reference evidence="3 4" key="1">
    <citation type="submission" date="2021-11" db="EMBL/GenBank/DDBJ databases">
        <authorList>
            <person name="Huq M.A."/>
        </authorList>
    </citation>
    <scope>NUCLEOTIDE SEQUENCE [LARGE SCALE GENOMIC DNA]</scope>
    <source>
        <strain evidence="3 4">MAHUQ-52</strain>
    </source>
</reference>
<organism evidence="3 4">
    <name type="scientific">Massilia agrisoli</name>
    <dbReference type="NCBI Taxonomy" id="2892444"/>
    <lineage>
        <taxon>Bacteria</taxon>
        <taxon>Pseudomonadati</taxon>
        <taxon>Pseudomonadota</taxon>
        <taxon>Betaproteobacteria</taxon>
        <taxon>Burkholderiales</taxon>
        <taxon>Oxalobacteraceae</taxon>
        <taxon>Telluria group</taxon>
        <taxon>Massilia</taxon>
    </lineage>
</organism>
<dbReference type="Pfam" id="PF14339">
    <property type="entry name" value="DUF4394"/>
    <property type="match status" value="1"/>
</dbReference>
<dbReference type="EMBL" id="JAJHPV010000020">
    <property type="protein sequence ID" value="MCC6072715.1"/>
    <property type="molecule type" value="Genomic_DNA"/>
</dbReference>
<dbReference type="InterPro" id="IPR025507">
    <property type="entry name" value="DUF4394"/>
</dbReference>
<feature type="domain" description="DUF4394" evidence="2">
    <location>
        <begin position="61"/>
        <end position="291"/>
    </location>
</feature>
<evidence type="ECO:0000256" key="1">
    <source>
        <dbReference type="SAM" id="SignalP"/>
    </source>
</evidence>
<evidence type="ECO:0000313" key="4">
    <source>
        <dbReference type="Proteomes" id="UP001198701"/>
    </source>
</evidence>
<name>A0ABS8IZV7_9BURK</name>
<feature type="signal peptide" evidence="1">
    <location>
        <begin position="1"/>
        <end position="23"/>
    </location>
</feature>